<dbReference type="GO" id="GO:0016616">
    <property type="term" value="F:oxidoreductase activity, acting on the CH-OH group of donors, NAD or NADP as acceptor"/>
    <property type="evidence" value="ECO:0007669"/>
    <property type="project" value="InterPro"/>
</dbReference>
<reference evidence="2" key="2">
    <citation type="submission" date="2025-09" db="UniProtKB">
        <authorList>
            <consortium name="Ensembl"/>
        </authorList>
    </citation>
    <scope>IDENTIFICATION</scope>
</reference>
<evidence type="ECO:0000256" key="1">
    <source>
        <dbReference type="ARBA" id="ARBA00023002"/>
    </source>
</evidence>
<dbReference type="Proteomes" id="UP000261520">
    <property type="component" value="Unplaced"/>
</dbReference>
<keyword evidence="1" id="KW-0560">Oxidoreductase</keyword>
<dbReference type="Ensembl" id="ENSPMGT00000016941.1">
    <property type="protein sequence ID" value="ENSPMGP00000015877.1"/>
    <property type="gene ID" value="ENSPMGG00000013018.1"/>
</dbReference>
<proteinExistence type="predicted"/>
<dbReference type="Gene3D" id="3.90.110.10">
    <property type="entry name" value="Lactate dehydrogenase/glycoside hydrolase, family 4, C-terminal"/>
    <property type="match status" value="1"/>
</dbReference>
<dbReference type="SUPFAM" id="SSF56327">
    <property type="entry name" value="LDH C-terminal domain-like"/>
    <property type="match status" value="1"/>
</dbReference>
<keyword evidence="3" id="KW-1185">Reference proteome</keyword>
<dbReference type="PANTHER" id="PTHR23382">
    <property type="entry name" value="MALATE DEHYDROGENASE"/>
    <property type="match status" value="1"/>
</dbReference>
<evidence type="ECO:0000313" key="3">
    <source>
        <dbReference type="Proteomes" id="UP000261520"/>
    </source>
</evidence>
<dbReference type="InterPro" id="IPR015955">
    <property type="entry name" value="Lactate_DH/Glyco_Ohase_4_C"/>
</dbReference>
<reference evidence="2" key="1">
    <citation type="submission" date="2025-08" db="UniProtKB">
        <authorList>
            <consortium name="Ensembl"/>
        </authorList>
    </citation>
    <scope>IDENTIFICATION</scope>
</reference>
<dbReference type="GO" id="GO:0016615">
    <property type="term" value="F:malate dehydrogenase activity"/>
    <property type="evidence" value="ECO:0007669"/>
    <property type="project" value="InterPro"/>
</dbReference>
<organism evidence="2 3">
    <name type="scientific">Periophthalmus magnuspinnatus</name>
    <dbReference type="NCBI Taxonomy" id="409849"/>
    <lineage>
        <taxon>Eukaryota</taxon>
        <taxon>Metazoa</taxon>
        <taxon>Chordata</taxon>
        <taxon>Craniata</taxon>
        <taxon>Vertebrata</taxon>
        <taxon>Euteleostomi</taxon>
        <taxon>Actinopterygii</taxon>
        <taxon>Neopterygii</taxon>
        <taxon>Teleostei</taxon>
        <taxon>Neoteleostei</taxon>
        <taxon>Acanthomorphata</taxon>
        <taxon>Gobiaria</taxon>
        <taxon>Gobiiformes</taxon>
        <taxon>Gobioidei</taxon>
        <taxon>Gobiidae</taxon>
        <taxon>Oxudercinae</taxon>
        <taxon>Periophthalmus</taxon>
    </lineage>
</organism>
<protein>
    <recommendedName>
        <fullName evidence="4">Lactate/malate dehydrogenase C-terminal domain-containing protein</fullName>
    </recommendedName>
</protein>
<dbReference type="STRING" id="409849.ENSPMGP00000015877"/>
<evidence type="ECO:0000313" key="2">
    <source>
        <dbReference type="Ensembl" id="ENSPMGP00000015877.1"/>
    </source>
</evidence>
<dbReference type="InterPro" id="IPR010945">
    <property type="entry name" value="Malate_DH_type2"/>
</dbReference>
<sequence>MARFVLAGKADCPCYAKAEYLADTCQKCLPDFSLRKIPIHPEQWQAWLDQICFSNSWTHTHSPLVWREVGLGSKGLLLGGLSDFMEHCQAYYNMTVELPSELMLKISQENMAAILDQNQEQEHLHTIKPLHVWICSPSLVLGLVLILDQLRALQMETQDLAAPRLHQGLEQGLEQDLDRDLEHYRQYGRCIESLSGSEVRVVLFSCHRVNQKCSTLLQECPRVNRKSFVTVATHLENHARVRIADKLKVRAQDVHGLLIWGDVCGRFFVDVQRAEVHNSDRGITPPGDLGLPLPHLLQLRSDITQPTYNSGLTLHNQPPTQGLVLSVPVRFSDGSWTFVSDLNLHKKIRETLLECTKEQTRNQD</sequence>
<accession>A0A3B4AFL6</accession>
<name>A0A3B4AFL6_9GOBI</name>
<dbReference type="AlphaFoldDB" id="A0A3B4AFL6"/>
<dbReference type="GO" id="GO:0006108">
    <property type="term" value="P:malate metabolic process"/>
    <property type="evidence" value="ECO:0007669"/>
    <property type="project" value="InterPro"/>
</dbReference>
<evidence type="ECO:0008006" key="4">
    <source>
        <dbReference type="Google" id="ProtNLM"/>
    </source>
</evidence>